<feature type="compositionally biased region" description="Polar residues" evidence="2">
    <location>
        <begin position="101"/>
        <end position="110"/>
    </location>
</feature>
<reference evidence="3 4" key="1">
    <citation type="journal article" date="2019" name="Sci. Rep.">
        <title>Comparative genomics of chytrid fungi reveal insights into the obligate biotrophic and pathogenic lifestyle of Synchytrium endobioticum.</title>
        <authorList>
            <person name="van de Vossenberg B.T.L.H."/>
            <person name="Warris S."/>
            <person name="Nguyen H.D.T."/>
            <person name="van Gent-Pelzer M.P.E."/>
            <person name="Joly D.L."/>
            <person name="van de Geest H.C."/>
            <person name="Bonants P.J.M."/>
            <person name="Smith D.S."/>
            <person name="Levesque C.A."/>
            <person name="van der Lee T.A.J."/>
        </authorList>
    </citation>
    <scope>NUCLEOTIDE SEQUENCE [LARGE SCALE GENOMIC DNA]</scope>
    <source>
        <strain evidence="3 4">JEL517</strain>
    </source>
</reference>
<keyword evidence="1" id="KW-0175">Coiled coil</keyword>
<proteinExistence type="predicted"/>
<evidence type="ECO:0000256" key="1">
    <source>
        <dbReference type="SAM" id="Coils"/>
    </source>
</evidence>
<dbReference type="SUPFAM" id="SSF52777">
    <property type="entry name" value="CoA-dependent acyltransferases"/>
    <property type="match status" value="1"/>
</dbReference>
<sequence length="983" mass="109341">MSGHALPQLPSLVPTIPHRQEVKRPKNVGEHYGSTTSLRDSRLSSKASLASLSDISRYSSIASIPSQHASNTDVFISGNHITTSQRVSLVPTISLSDLQSRRSTISNAGNQKKKVSNSRPAFSPSNGSDEHDNEENDYDDGTRGHVSWMTAASAVEHTSSSPRIISQRGSYQHHDNNNADEHEQPKRQDQVQSPVPISQPVPAPKSPIRKERKPVVYPLTPLQSEIFNLMSVDQPGNITQCHKMPMIAEVGTLKTCVARLLLDHKILASELFQNEKIIDADVEGIIPPNVTTVPVVEEVFVSEKNVIGVSRFCLDISQKVNFKKYPFRIYLIRNIKLEDTVSDVLLMMISQALCDDMGLSLIVRDLMKVLRMCQAWLREGLLDDEVHQQLVSLPLKNDDYQPESNQARDYVGLALNHRANPDAIRRGIAFCKHQVSETIQEHVNAHEKKKLEAEINRLGQQVTSFSKQRNIMVTRKGQLEIEYNKLKEQRVAMDEAESVNTVSVTIPAAIAGTPVRMSQTAWTALIRTVLGDAGAQDDVNALTVKHGLMEETRDKLRTKNISILDFACITEGNLNPLNLLTKEKRKVLALADYVRNRIKECLEGETKIKFDLERQLAKIKRQLEQSKDELRKSQDNLESADDMRMRLNNVLKPPMVDVEVPVVSVDGTQRRLGSTANLGSTSSIAAASKSSLVNNSKDELGILLDLDGLFGTVPVQFSGEIALSIFDYVVRRRKISSADRLRKLQQDNVDSDSSADDDDEDSCDDVAHPDAVCLAAFSILLKHIAGMEKYVVGITQDLRTKDIDEIGPYTNTLPLKIHFPQTGTTFHDLVLKLIHRLQHIHAHARHCPAPLVARQVGGLPCQGPPVRFQYIRRRELAGLDISEAELLQLPSSAALKSSLLWSASDDLVDLKFTVVETAQGGLIGALRYRRDKGMCDEDVSRWAEKLVSVLSGVDTTRQDTVATLISRFHSTVWASKDTLQQAM</sequence>
<name>A0A507CAV7_9FUNG</name>
<comment type="caution">
    <text evidence="3">The sequence shown here is derived from an EMBL/GenBank/DDBJ whole genome shotgun (WGS) entry which is preliminary data.</text>
</comment>
<dbReference type="GeneID" id="42001454"/>
<feature type="region of interest" description="Disordered" evidence="2">
    <location>
        <begin position="169"/>
        <end position="212"/>
    </location>
</feature>
<dbReference type="EMBL" id="QEAO01000001">
    <property type="protein sequence ID" value="TPX38197.1"/>
    <property type="molecule type" value="Genomic_DNA"/>
</dbReference>
<dbReference type="OrthoDB" id="2150254at2759"/>
<feature type="compositionally biased region" description="Low complexity" evidence="2">
    <location>
        <begin position="34"/>
        <end position="44"/>
    </location>
</feature>
<dbReference type="Proteomes" id="UP000319731">
    <property type="component" value="Unassembled WGS sequence"/>
</dbReference>
<keyword evidence="4" id="KW-1185">Reference proteome</keyword>
<dbReference type="RefSeq" id="XP_031027912.1">
    <property type="nucleotide sequence ID" value="XM_031166157.1"/>
</dbReference>
<protein>
    <submittedName>
        <fullName evidence="3">Uncharacterized protein</fullName>
    </submittedName>
</protein>
<feature type="compositionally biased region" description="Basic and acidic residues" evidence="2">
    <location>
        <begin position="172"/>
        <end position="189"/>
    </location>
</feature>
<feature type="coiled-coil region" evidence="1">
    <location>
        <begin position="448"/>
        <end position="496"/>
    </location>
</feature>
<organism evidence="3 4">
    <name type="scientific">Synchytrium microbalum</name>
    <dbReference type="NCBI Taxonomy" id="1806994"/>
    <lineage>
        <taxon>Eukaryota</taxon>
        <taxon>Fungi</taxon>
        <taxon>Fungi incertae sedis</taxon>
        <taxon>Chytridiomycota</taxon>
        <taxon>Chytridiomycota incertae sedis</taxon>
        <taxon>Chytridiomycetes</taxon>
        <taxon>Synchytriales</taxon>
        <taxon>Synchytriaceae</taxon>
        <taxon>Synchytrium</taxon>
    </lineage>
</organism>
<feature type="coiled-coil region" evidence="1">
    <location>
        <begin position="609"/>
        <end position="643"/>
    </location>
</feature>
<dbReference type="Gene3D" id="3.30.559.10">
    <property type="entry name" value="Chloramphenicol acetyltransferase-like domain"/>
    <property type="match status" value="1"/>
</dbReference>
<gene>
    <name evidence="3" type="ORF">SmJEL517_g00227</name>
</gene>
<dbReference type="InterPro" id="IPR023213">
    <property type="entry name" value="CAT-like_dom_sf"/>
</dbReference>
<evidence type="ECO:0000256" key="2">
    <source>
        <dbReference type="SAM" id="MobiDB-lite"/>
    </source>
</evidence>
<feature type="region of interest" description="Disordered" evidence="2">
    <location>
        <begin position="1"/>
        <end position="44"/>
    </location>
</feature>
<accession>A0A507CAV7</accession>
<evidence type="ECO:0000313" key="4">
    <source>
        <dbReference type="Proteomes" id="UP000319731"/>
    </source>
</evidence>
<feature type="compositionally biased region" description="Polar residues" evidence="2">
    <location>
        <begin position="117"/>
        <end position="127"/>
    </location>
</feature>
<dbReference type="AlphaFoldDB" id="A0A507CAV7"/>
<evidence type="ECO:0000313" key="3">
    <source>
        <dbReference type="EMBL" id="TPX38197.1"/>
    </source>
</evidence>
<feature type="region of interest" description="Disordered" evidence="2">
    <location>
        <begin position="101"/>
        <end position="144"/>
    </location>
</feature>
<feature type="compositionally biased region" description="Basic and acidic residues" evidence="2">
    <location>
        <begin position="18"/>
        <end position="29"/>
    </location>
</feature>
<dbReference type="Gene3D" id="3.30.559.30">
    <property type="entry name" value="Nonribosomal peptide synthetase, condensation domain"/>
    <property type="match status" value="1"/>
</dbReference>